<proteinExistence type="predicted"/>
<feature type="chain" id="PRO_5030900338" evidence="1">
    <location>
        <begin position="25"/>
        <end position="150"/>
    </location>
</feature>
<organism evidence="2 3">
    <name type="scientific">Tunturiibacter lichenicola</name>
    <dbReference type="NCBI Taxonomy" id="2051959"/>
    <lineage>
        <taxon>Bacteria</taxon>
        <taxon>Pseudomonadati</taxon>
        <taxon>Acidobacteriota</taxon>
        <taxon>Terriglobia</taxon>
        <taxon>Terriglobales</taxon>
        <taxon>Acidobacteriaceae</taxon>
        <taxon>Tunturiibacter</taxon>
    </lineage>
</organism>
<feature type="signal peptide" evidence="1">
    <location>
        <begin position="1"/>
        <end position="24"/>
    </location>
</feature>
<reference evidence="2 3" key="1">
    <citation type="submission" date="2020-07" db="EMBL/GenBank/DDBJ databases">
        <title>Genomic Encyclopedia of Type Strains, Phase IV (KMG-V): Genome sequencing to study the core and pangenomes of soil and plant-associated prokaryotes.</title>
        <authorList>
            <person name="Whitman W."/>
        </authorList>
    </citation>
    <scope>NUCLEOTIDE SEQUENCE [LARGE SCALE GENOMIC DNA]</scope>
    <source>
        <strain evidence="2 3">M8UP30</strain>
    </source>
</reference>
<protein>
    <submittedName>
        <fullName evidence="2">Uncharacterized protein</fullName>
    </submittedName>
</protein>
<evidence type="ECO:0000313" key="3">
    <source>
        <dbReference type="Proteomes" id="UP000534186"/>
    </source>
</evidence>
<comment type="caution">
    <text evidence="2">The sequence shown here is derived from an EMBL/GenBank/DDBJ whole genome shotgun (WGS) entry which is preliminary data.</text>
</comment>
<gene>
    <name evidence="2" type="ORF">HDF12_002874</name>
</gene>
<sequence>MDKRVCFLSLLSAVLICNCSPTYAQQSSFVERLPNGGVRFVVVVADGSGRPVTDLQQQDFTVFDDNLIRPIRAFVMVTGRKRTNEGYGVIREAALRSGGRDELLKLFPRYEITFDEPIDLRAKEYREVGIKVDRPGLKIITGQGYYVGLH</sequence>
<dbReference type="AlphaFoldDB" id="A0A7Y9NPB3"/>
<name>A0A7Y9NPB3_9BACT</name>
<dbReference type="EMBL" id="JACCCV010000002">
    <property type="protein sequence ID" value="NYF52475.1"/>
    <property type="molecule type" value="Genomic_DNA"/>
</dbReference>
<evidence type="ECO:0000256" key="1">
    <source>
        <dbReference type="SAM" id="SignalP"/>
    </source>
</evidence>
<evidence type="ECO:0000313" key="2">
    <source>
        <dbReference type="EMBL" id="NYF52475.1"/>
    </source>
</evidence>
<accession>A0A7Y9NPB3</accession>
<dbReference type="Proteomes" id="UP000534186">
    <property type="component" value="Unassembled WGS sequence"/>
</dbReference>
<keyword evidence="1" id="KW-0732">Signal</keyword>